<proteinExistence type="predicted"/>
<keyword evidence="1" id="KW-0732">Signal</keyword>
<organism evidence="2 3">
    <name type="scientific">Thamnocephalis sphaerospora</name>
    <dbReference type="NCBI Taxonomy" id="78915"/>
    <lineage>
        <taxon>Eukaryota</taxon>
        <taxon>Fungi</taxon>
        <taxon>Fungi incertae sedis</taxon>
        <taxon>Zoopagomycota</taxon>
        <taxon>Zoopagomycotina</taxon>
        <taxon>Zoopagomycetes</taxon>
        <taxon>Zoopagales</taxon>
        <taxon>Sigmoideomycetaceae</taxon>
        <taxon>Thamnocephalis</taxon>
    </lineage>
</organism>
<evidence type="ECO:0000313" key="2">
    <source>
        <dbReference type="EMBL" id="RKP05326.1"/>
    </source>
</evidence>
<dbReference type="AlphaFoldDB" id="A0A4P9XI41"/>
<feature type="chain" id="PRO_5020663149" evidence="1">
    <location>
        <begin position="23"/>
        <end position="188"/>
    </location>
</feature>
<sequence length="188" mass="19724">MKLTNIAACTALLFAAVTGTYAVPQSDPVQVGLAERCGDIDGKTYVCVPNQGLTCAAMPNTTQTICLKTAQNGEACNKQFTRCAADLTCEIPDGQWAGVCRPTTKPTSSPPEPITVGLAERCGDIDGKKYVCVPNQGLTCAAMPNTTQTICLKTAQVGEACNNQFTRCAEGAHCQIPSGQWAGTCVRN</sequence>
<reference evidence="3" key="1">
    <citation type="journal article" date="2018" name="Nat. Microbiol.">
        <title>Leveraging single-cell genomics to expand the fungal tree of life.</title>
        <authorList>
            <person name="Ahrendt S.R."/>
            <person name="Quandt C.A."/>
            <person name="Ciobanu D."/>
            <person name="Clum A."/>
            <person name="Salamov A."/>
            <person name="Andreopoulos B."/>
            <person name="Cheng J.F."/>
            <person name="Woyke T."/>
            <person name="Pelin A."/>
            <person name="Henrissat B."/>
            <person name="Reynolds N.K."/>
            <person name="Benny G.L."/>
            <person name="Smith M.E."/>
            <person name="James T.Y."/>
            <person name="Grigoriev I.V."/>
        </authorList>
    </citation>
    <scope>NUCLEOTIDE SEQUENCE [LARGE SCALE GENOMIC DNA]</scope>
    <source>
        <strain evidence="3">RSA 1356</strain>
    </source>
</reference>
<accession>A0A4P9XI41</accession>
<evidence type="ECO:0000313" key="3">
    <source>
        <dbReference type="Proteomes" id="UP000271241"/>
    </source>
</evidence>
<feature type="signal peptide" evidence="1">
    <location>
        <begin position="1"/>
        <end position="22"/>
    </location>
</feature>
<protein>
    <submittedName>
        <fullName evidence="2">Uncharacterized protein</fullName>
    </submittedName>
</protein>
<evidence type="ECO:0000256" key="1">
    <source>
        <dbReference type="SAM" id="SignalP"/>
    </source>
</evidence>
<name>A0A4P9XI41_9FUNG</name>
<keyword evidence="3" id="KW-1185">Reference proteome</keyword>
<dbReference type="OrthoDB" id="10429402at2759"/>
<gene>
    <name evidence="2" type="ORF">THASP1DRAFT_32832</name>
</gene>
<dbReference type="Proteomes" id="UP000271241">
    <property type="component" value="Unassembled WGS sequence"/>
</dbReference>
<dbReference type="EMBL" id="KZ993170">
    <property type="protein sequence ID" value="RKP05326.1"/>
    <property type="molecule type" value="Genomic_DNA"/>
</dbReference>